<proteinExistence type="predicted"/>
<name>A0A840DDU5_9MICO</name>
<accession>A0A840DDU5</accession>
<feature type="region of interest" description="Disordered" evidence="1">
    <location>
        <begin position="30"/>
        <end position="84"/>
    </location>
</feature>
<evidence type="ECO:0000313" key="3">
    <source>
        <dbReference type="Proteomes" id="UP000571183"/>
    </source>
</evidence>
<reference evidence="2" key="1">
    <citation type="submission" date="2020-08" db="EMBL/GenBank/DDBJ databases">
        <title>Sequencing the genomes of 1000 actinobacteria strains.</title>
        <authorList>
            <person name="Klenk H.-P."/>
        </authorList>
    </citation>
    <scope>NUCLEOTIDE SEQUENCE [LARGE SCALE GENOMIC DNA]</scope>
    <source>
        <strain evidence="2">DSM 27064</strain>
    </source>
</reference>
<organism evidence="2 3">
    <name type="scientific">Canibacter oris</name>
    <dbReference type="NCBI Taxonomy" id="1365628"/>
    <lineage>
        <taxon>Bacteria</taxon>
        <taxon>Bacillati</taxon>
        <taxon>Actinomycetota</taxon>
        <taxon>Actinomycetes</taxon>
        <taxon>Micrococcales</taxon>
        <taxon>Microbacteriaceae</taxon>
        <taxon>Canibacter</taxon>
    </lineage>
</organism>
<sequence>MESPQGTTVEVDEALAEILKAHKYKVVQRDAATSDKHTGAAVVEPPVDLPEPPAEDAAETSDDTVEPPAAETAAAPTAAKRGKK</sequence>
<evidence type="ECO:0000313" key="2">
    <source>
        <dbReference type="EMBL" id="MBB4071621.1"/>
    </source>
</evidence>
<comment type="caution">
    <text evidence="2">The sequence shown here is derived from an EMBL/GenBank/DDBJ whole genome shotgun (WGS) entry which is preliminary data.</text>
</comment>
<dbReference type="EMBL" id="JACIFD010000008">
    <property type="protein sequence ID" value="MBB4071621.1"/>
    <property type="molecule type" value="Genomic_DNA"/>
</dbReference>
<evidence type="ECO:0000256" key="1">
    <source>
        <dbReference type="SAM" id="MobiDB-lite"/>
    </source>
</evidence>
<protein>
    <submittedName>
        <fullName evidence="2">Uncharacterized protein</fullName>
    </submittedName>
</protein>
<dbReference type="RefSeq" id="WP_183304649.1">
    <property type="nucleotide sequence ID" value="NZ_JACIFD010000008.1"/>
</dbReference>
<dbReference type="Proteomes" id="UP000571183">
    <property type="component" value="Unassembled WGS sequence"/>
</dbReference>
<gene>
    <name evidence="2" type="ORF">F5897_000933</name>
</gene>
<feature type="compositionally biased region" description="Acidic residues" evidence="1">
    <location>
        <begin position="53"/>
        <end position="65"/>
    </location>
</feature>
<dbReference type="AlphaFoldDB" id="A0A840DDU5"/>
<keyword evidence="3" id="KW-1185">Reference proteome</keyword>
<feature type="compositionally biased region" description="Low complexity" evidence="1">
    <location>
        <begin position="66"/>
        <end position="84"/>
    </location>
</feature>